<evidence type="ECO:0000313" key="2">
    <source>
        <dbReference type="Proteomes" id="UP001597012"/>
    </source>
</evidence>
<gene>
    <name evidence="1" type="ORF">ACFQZJ_07810</name>
</gene>
<dbReference type="Gene3D" id="3.30.1330.60">
    <property type="entry name" value="OmpA-like domain"/>
    <property type="match status" value="1"/>
</dbReference>
<dbReference type="Proteomes" id="UP001597012">
    <property type="component" value="Unassembled WGS sequence"/>
</dbReference>
<dbReference type="RefSeq" id="WP_379933637.1">
    <property type="nucleotide sequence ID" value="NZ_JBHTHY010000005.1"/>
</dbReference>
<proteinExistence type="predicted"/>
<keyword evidence="2" id="KW-1185">Reference proteome</keyword>
<evidence type="ECO:0008006" key="3">
    <source>
        <dbReference type="Google" id="ProtNLM"/>
    </source>
</evidence>
<sequence>MKNIFVLCVVMVLGCLTLQGQRKSELISENQELKYQLDSIKGIISDAKQAERISLLKAEELQTQVTGLQDANATLMKNLNSFATLSSQNSKNINKTLETLQRKEAQIKSITGGFASADSTALVVLTNAKRTLGENAKVQVNDGVVIISEKLDFFFTDGLGTELLATSKELLAKVGELLNANPEAAITVVGMNITGELHIALNQATAVSNELIVNNAVNGSRISVKAQDGGFKEGIQIRIHPDYKAFYTHAKEDMKNQ</sequence>
<dbReference type="PROSITE" id="PS51257">
    <property type="entry name" value="PROKAR_LIPOPROTEIN"/>
    <property type="match status" value="1"/>
</dbReference>
<dbReference type="EMBL" id="JBHTHY010000005">
    <property type="protein sequence ID" value="MFD0797361.1"/>
    <property type="molecule type" value="Genomic_DNA"/>
</dbReference>
<name>A0ABW3B3A8_9FLAO</name>
<accession>A0ABW3B3A8</accession>
<protein>
    <recommendedName>
        <fullName evidence="3">DUF3450 domain-containing protein</fullName>
    </recommendedName>
</protein>
<reference evidence="2" key="1">
    <citation type="journal article" date="2019" name="Int. J. Syst. Evol. Microbiol.">
        <title>The Global Catalogue of Microorganisms (GCM) 10K type strain sequencing project: providing services to taxonomists for standard genome sequencing and annotation.</title>
        <authorList>
            <consortium name="The Broad Institute Genomics Platform"/>
            <consortium name="The Broad Institute Genome Sequencing Center for Infectious Disease"/>
            <person name="Wu L."/>
            <person name="Ma J."/>
        </authorList>
    </citation>
    <scope>NUCLEOTIDE SEQUENCE [LARGE SCALE GENOMIC DNA]</scope>
    <source>
        <strain evidence="2">CCUG 61948</strain>
    </source>
</reference>
<comment type="caution">
    <text evidence="1">The sequence shown here is derived from an EMBL/GenBank/DDBJ whole genome shotgun (WGS) entry which is preliminary data.</text>
</comment>
<dbReference type="InterPro" id="IPR036737">
    <property type="entry name" value="OmpA-like_sf"/>
</dbReference>
<organism evidence="1 2">
    <name type="scientific">Maribacter chungangensis</name>
    <dbReference type="NCBI Taxonomy" id="1069117"/>
    <lineage>
        <taxon>Bacteria</taxon>
        <taxon>Pseudomonadati</taxon>
        <taxon>Bacteroidota</taxon>
        <taxon>Flavobacteriia</taxon>
        <taxon>Flavobacteriales</taxon>
        <taxon>Flavobacteriaceae</taxon>
        <taxon>Maribacter</taxon>
    </lineage>
</organism>
<evidence type="ECO:0000313" key="1">
    <source>
        <dbReference type="EMBL" id="MFD0797361.1"/>
    </source>
</evidence>